<name>Q9HL84_THEAC</name>
<reference evidence="2 3" key="1">
    <citation type="journal article" date="2000" name="Nature">
        <title>The genome sequence of the thermoacidophilic scavenger Thermoplasma acidophilum.</title>
        <authorList>
            <person name="Ruepp A."/>
            <person name="Graml W."/>
            <person name="Santos-Martinez M.L."/>
            <person name="Koretke K.K."/>
            <person name="Volker C."/>
            <person name="Mewes H.W."/>
            <person name="Frishman D."/>
            <person name="Stocker S."/>
            <person name="Lupas A.N."/>
            <person name="Baumeister W."/>
        </authorList>
    </citation>
    <scope>NUCLEOTIDE SEQUENCE [LARGE SCALE GENOMIC DNA]</scope>
    <source>
        <strain evidence="3">ATCC 25905 / DSM 1728 / JCM 9062 / NBRC 15155 / AMRC-C165</strain>
    </source>
</reference>
<dbReference type="EvolutionaryTrace" id="Q9HL84"/>
<dbReference type="PANTHER" id="PTHR43252">
    <property type="entry name" value="TRANSCRIPTIONAL REGULATOR YQJI"/>
    <property type="match status" value="1"/>
</dbReference>
<dbReference type="SUPFAM" id="SSF46785">
    <property type="entry name" value="Winged helix' DNA-binding domain"/>
    <property type="match status" value="1"/>
</dbReference>
<dbReference type="PANTHER" id="PTHR43252:SF7">
    <property type="entry name" value="TRANSCRIPTIONAL REGULATOR YQJI"/>
    <property type="match status" value="1"/>
</dbReference>
<proteinExistence type="evidence at protein level"/>
<dbReference type="DNASU" id="1455963"/>
<dbReference type="OrthoDB" id="56053at2157"/>
<dbReference type="AlphaFoldDB" id="Q9HL84"/>
<protein>
    <recommendedName>
        <fullName evidence="1">Transcription regulator PadR N-terminal domain-containing protein</fullName>
    </recommendedName>
</protein>
<dbReference type="PDBsum" id="3ELK"/>
<dbReference type="Proteomes" id="UP000001024">
    <property type="component" value="Chromosome"/>
</dbReference>
<sequence length="117" mass="13375">MNSDPTRERILHGLITLYILKELVKRPMHGYELQKSMFETTGQALPQGSIYILLKTMKERGFVISESSVNEKGQQLTVYHITDAGKKFLCDHSQALQLARKIIDDLLSTVDIIENRN</sequence>
<feature type="domain" description="Transcription regulator PadR N-terminal" evidence="1">
    <location>
        <begin position="19"/>
        <end position="89"/>
    </location>
</feature>
<dbReference type="EMBL" id="AL445064">
    <property type="protein sequence ID" value="CAC11490.1"/>
    <property type="molecule type" value="Genomic_DNA"/>
</dbReference>
<keyword evidence="3" id="KW-1185">Reference proteome</keyword>
<organism evidence="2 3">
    <name type="scientific">Thermoplasma acidophilum (strain ATCC 25905 / DSM 1728 / JCM 9062 / NBRC 15155 / AMRC-C165)</name>
    <dbReference type="NCBI Taxonomy" id="273075"/>
    <lineage>
        <taxon>Archaea</taxon>
        <taxon>Methanobacteriati</taxon>
        <taxon>Thermoplasmatota</taxon>
        <taxon>Thermoplasmata</taxon>
        <taxon>Thermoplasmatales</taxon>
        <taxon>Thermoplasmataceae</taxon>
        <taxon>Thermoplasma</taxon>
    </lineage>
</organism>
<dbReference type="STRING" id="273075.gene:9571564"/>
<dbReference type="Gene3D" id="1.10.10.10">
    <property type="entry name" value="Winged helix-like DNA-binding domain superfamily/Winged helix DNA-binding domain"/>
    <property type="match status" value="1"/>
</dbReference>
<dbReference type="InterPro" id="IPR005149">
    <property type="entry name" value="Tscrpt_reg_PadR_N"/>
</dbReference>
<dbReference type="EnsemblBacteria" id="CAC11490">
    <property type="protein sequence ID" value="CAC11490"/>
    <property type="gene ID" value="CAC11490"/>
</dbReference>
<dbReference type="eggNOG" id="arCOG00001">
    <property type="taxonomic scope" value="Archaea"/>
</dbReference>
<evidence type="ECO:0007829" key="4">
    <source>
        <dbReference type="PDB" id="3ELK"/>
    </source>
</evidence>
<evidence type="ECO:0000313" key="3">
    <source>
        <dbReference type="Proteomes" id="UP000001024"/>
    </source>
</evidence>
<gene>
    <name evidence="2" type="ordered locus">Ta0346</name>
</gene>
<dbReference type="PDB" id="3ELK">
    <property type="method" value="X-ray"/>
    <property type="resolution" value="1.70 A"/>
    <property type="chains" value="A/B=1-117"/>
</dbReference>
<dbReference type="KEGG" id="tac:Ta0346"/>
<reference evidence="4" key="2">
    <citation type="submission" date="2008-09" db="PDB data bank">
        <title>Crystal structure of putative transcriptional regulator TA0346 from Thermoplasma acidophilum.</title>
        <authorList>
            <person name="Grantz Saskova K."/>
            <person name="Chruszcz M."/>
            <person name="Evdokimova E."/>
            <person name="Egorova O."/>
            <person name="Savchenko A."/>
            <person name="Edwards A."/>
            <person name="Joachimiak A."/>
            <person name="Minor W."/>
        </authorList>
    </citation>
    <scope>X-RAY CRYSTALLOGRAPHY (1.70 ANGSTROMS)</scope>
</reference>
<dbReference type="InterPro" id="IPR036390">
    <property type="entry name" value="WH_DNA-bd_sf"/>
</dbReference>
<evidence type="ECO:0000313" key="2">
    <source>
        <dbReference type="EMBL" id="CAC11490.1"/>
    </source>
</evidence>
<dbReference type="PaxDb" id="273075-Ta0346"/>
<dbReference type="InParanoid" id="Q9HL84"/>
<dbReference type="InterPro" id="IPR036388">
    <property type="entry name" value="WH-like_DNA-bd_sf"/>
</dbReference>
<evidence type="ECO:0000259" key="1">
    <source>
        <dbReference type="Pfam" id="PF03551"/>
    </source>
</evidence>
<dbReference type="RefSeq" id="WP_010900774.1">
    <property type="nucleotide sequence ID" value="NC_002578.1"/>
</dbReference>
<accession>Q9HL84</accession>
<dbReference type="Pfam" id="PF03551">
    <property type="entry name" value="PadR"/>
    <property type="match status" value="1"/>
</dbReference>
<dbReference type="SMR" id="Q9HL84"/>
<dbReference type="HOGENOM" id="CLU_063440_11_0_2"/>
<keyword evidence="4" id="KW-0002">3D-structure</keyword>